<dbReference type="GO" id="GO:0006144">
    <property type="term" value="P:purine nucleobase metabolic process"/>
    <property type="evidence" value="ECO:0007669"/>
    <property type="project" value="UniProtKB-KW"/>
</dbReference>
<dbReference type="SUPFAM" id="SSF49472">
    <property type="entry name" value="Transthyretin (synonym: prealbumin)"/>
    <property type="match status" value="1"/>
</dbReference>
<dbReference type="GO" id="GO:0005777">
    <property type="term" value="C:peroxisome"/>
    <property type="evidence" value="ECO:0007669"/>
    <property type="project" value="TreeGrafter"/>
</dbReference>
<comment type="pathway">
    <text evidence="4">Purine metabolism; urate degradation; (S)-allantoin from urate: step 3/3.</text>
</comment>
<dbReference type="InterPro" id="IPR036778">
    <property type="entry name" value="OHCU_decarboxylase_sf"/>
</dbReference>
<keyword evidence="10" id="KW-0378">Hydrolase</keyword>
<dbReference type="InterPro" id="IPR036817">
    <property type="entry name" value="Transthyretin/HIU_hydrolase_sf"/>
</dbReference>
<dbReference type="InterPro" id="IPR014306">
    <property type="entry name" value="Hydroxyisourate_hydrolase"/>
</dbReference>
<evidence type="ECO:0000256" key="10">
    <source>
        <dbReference type="ARBA" id="ARBA00022801"/>
    </source>
</evidence>
<evidence type="ECO:0000256" key="9">
    <source>
        <dbReference type="ARBA" id="ARBA00022793"/>
    </source>
</evidence>
<evidence type="ECO:0000256" key="7">
    <source>
        <dbReference type="ARBA" id="ARBA00012609"/>
    </source>
</evidence>
<reference evidence="17 18" key="1">
    <citation type="journal article" date="2024" name="Science">
        <title>Giant polyketide synthase enzymes in the biosynthesis of giant marine polyether toxins.</title>
        <authorList>
            <person name="Fallon T.R."/>
            <person name="Shende V.V."/>
            <person name="Wierzbicki I.H."/>
            <person name="Pendleton A.L."/>
            <person name="Watervoot N.F."/>
            <person name="Auber R.P."/>
            <person name="Gonzalez D.J."/>
            <person name="Wisecaver J.H."/>
            <person name="Moore B.S."/>
        </authorList>
    </citation>
    <scope>NUCLEOTIDE SEQUENCE [LARGE SCALE GENOMIC DNA]</scope>
    <source>
        <strain evidence="17 18">12B1</strain>
    </source>
</reference>
<dbReference type="EMBL" id="JBGBPQ010000030">
    <property type="protein sequence ID" value="KAL1496166.1"/>
    <property type="molecule type" value="Genomic_DNA"/>
</dbReference>
<dbReference type="PANTHER" id="PTHR43466">
    <property type="entry name" value="2-OXO-4-HYDROXY-4-CARBOXY-5-UREIDOIMIDAZOLINE DECARBOXYLASE-RELATED"/>
    <property type="match status" value="1"/>
</dbReference>
<evidence type="ECO:0000259" key="16">
    <source>
        <dbReference type="Pfam" id="PF09349"/>
    </source>
</evidence>
<dbReference type="InterPro" id="IPR018020">
    <property type="entry name" value="OHCU_decarboxylase"/>
</dbReference>
<dbReference type="NCBIfam" id="TIGR02962">
    <property type="entry name" value="hdxy_isourate"/>
    <property type="match status" value="1"/>
</dbReference>
<proteinExistence type="inferred from homology"/>
<feature type="binding site" evidence="14">
    <location>
        <position position="177"/>
    </location>
    <ligand>
        <name>substrate</name>
    </ligand>
</feature>
<dbReference type="InterPro" id="IPR023416">
    <property type="entry name" value="Transthyretin/HIU_hydrolase_d"/>
</dbReference>
<dbReference type="NCBIfam" id="TIGR03164">
    <property type="entry name" value="UHCUDC"/>
    <property type="match status" value="1"/>
</dbReference>
<keyword evidence="9" id="KW-0210">Decarboxylase</keyword>
<protein>
    <recommendedName>
        <fullName evidence="13">Parahox neighbor</fullName>
        <ecNumber evidence="7">3.5.2.17</ecNumber>
        <ecNumber evidence="6">4.1.1.97</ecNumber>
    </recommendedName>
    <alternativeName>
        <fullName evidence="12">Ureidoimidazoline (2-oxo-4-hydroxy-4-carboxy-5-) decarboxylase</fullName>
    </alternativeName>
</protein>
<dbReference type="Pfam" id="PF00576">
    <property type="entry name" value="Transthyretin"/>
    <property type="match status" value="1"/>
</dbReference>
<dbReference type="GO" id="GO:0051997">
    <property type="term" value="F:2-oxo-4-hydroxy-4-carboxy-5-ureidoimidazoline decarboxylase activity"/>
    <property type="evidence" value="ECO:0007669"/>
    <property type="project" value="UniProtKB-EC"/>
</dbReference>
<dbReference type="PANTHER" id="PTHR43466:SF1">
    <property type="entry name" value="2-OXO-4-HYDROXY-4-CARBOXY-5-UREIDOIMIDAZOLINE DECARBOXYLASE-RELATED"/>
    <property type="match status" value="1"/>
</dbReference>
<dbReference type="InterPro" id="IPR017580">
    <property type="entry name" value="OHCU_decarboxylase-1"/>
</dbReference>
<feature type="binding site" evidence="14">
    <location>
        <position position="218"/>
    </location>
    <ligand>
        <name>substrate</name>
    </ligand>
</feature>
<dbReference type="AlphaFoldDB" id="A0AB34IBV9"/>
<evidence type="ECO:0000256" key="1">
    <source>
        <dbReference type="ARBA" id="ARBA00001043"/>
    </source>
</evidence>
<dbReference type="InterPro" id="IPR000895">
    <property type="entry name" value="Transthyretin/HIU_hydrolase"/>
</dbReference>
<comment type="catalytic activity">
    <reaction evidence="2">
        <text>5-hydroxy-2-oxo-4-ureido-2,5-dihydro-1H-imidazole-5-carboxylate + H(+) = (S)-allantoin + CO2</text>
        <dbReference type="Rhea" id="RHEA:26301"/>
        <dbReference type="ChEBI" id="CHEBI:15378"/>
        <dbReference type="ChEBI" id="CHEBI:15678"/>
        <dbReference type="ChEBI" id="CHEBI:16526"/>
        <dbReference type="ChEBI" id="CHEBI:58639"/>
        <dbReference type="EC" id="4.1.1.97"/>
    </reaction>
</comment>
<comment type="catalytic activity">
    <reaction evidence="1">
        <text>5-hydroxyisourate + H2O = 5-hydroxy-2-oxo-4-ureido-2,5-dihydro-1H-imidazole-5-carboxylate + H(+)</text>
        <dbReference type="Rhea" id="RHEA:23736"/>
        <dbReference type="ChEBI" id="CHEBI:15377"/>
        <dbReference type="ChEBI" id="CHEBI:15378"/>
        <dbReference type="ChEBI" id="CHEBI:18072"/>
        <dbReference type="ChEBI" id="CHEBI:58639"/>
        <dbReference type="EC" id="3.5.2.17"/>
    </reaction>
</comment>
<accession>A0AB34IBV9</accession>
<dbReference type="SUPFAM" id="SSF158694">
    <property type="entry name" value="UraD-Like"/>
    <property type="match status" value="1"/>
</dbReference>
<dbReference type="GO" id="GO:0033971">
    <property type="term" value="F:hydroxyisourate hydrolase activity"/>
    <property type="evidence" value="ECO:0007669"/>
    <property type="project" value="UniProtKB-EC"/>
</dbReference>
<dbReference type="Gene3D" id="2.60.40.180">
    <property type="entry name" value="Transthyretin/hydroxyisourate hydrolase domain"/>
    <property type="match status" value="1"/>
</dbReference>
<organism evidence="17 18">
    <name type="scientific">Prymnesium parvum</name>
    <name type="common">Toxic golden alga</name>
    <dbReference type="NCBI Taxonomy" id="97485"/>
    <lineage>
        <taxon>Eukaryota</taxon>
        <taxon>Haptista</taxon>
        <taxon>Haptophyta</taxon>
        <taxon>Prymnesiophyceae</taxon>
        <taxon>Prymnesiales</taxon>
        <taxon>Prymnesiaceae</taxon>
        <taxon>Prymnesium</taxon>
    </lineage>
</organism>
<keyword evidence="18" id="KW-1185">Reference proteome</keyword>
<evidence type="ECO:0000256" key="8">
    <source>
        <dbReference type="ARBA" id="ARBA00022631"/>
    </source>
</evidence>
<dbReference type="GO" id="GO:0000255">
    <property type="term" value="P:allantoin metabolic process"/>
    <property type="evidence" value="ECO:0007669"/>
    <property type="project" value="InterPro"/>
</dbReference>
<evidence type="ECO:0000256" key="12">
    <source>
        <dbReference type="ARBA" id="ARBA00030624"/>
    </source>
</evidence>
<evidence type="ECO:0000256" key="14">
    <source>
        <dbReference type="PIRSR" id="PIRSR600895-51"/>
    </source>
</evidence>
<name>A0AB34IBV9_PRYPA</name>
<evidence type="ECO:0000256" key="11">
    <source>
        <dbReference type="ARBA" id="ARBA00023239"/>
    </source>
</evidence>
<comment type="caution">
    <text evidence="17">The sequence shown here is derived from an EMBL/GenBank/DDBJ whole genome shotgun (WGS) entry which is preliminary data.</text>
</comment>
<evidence type="ECO:0000313" key="17">
    <source>
        <dbReference type="EMBL" id="KAL1496166.1"/>
    </source>
</evidence>
<evidence type="ECO:0000256" key="13">
    <source>
        <dbReference type="ARBA" id="ARBA00032116"/>
    </source>
</evidence>
<evidence type="ECO:0000256" key="5">
    <source>
        <dbReference type="ARBA" id="ARBA00005793"/>
    </source>
</evidence>
<comment type="function">
    <text evidence="3">Catalyzes the stereoselective decarboxylation of 2-oxo-4-hydroxy-4-carboxy-5-ureidoimidazoline (OHCU) to (S)-allantoin.</text>
</comment>
<dbReference type="PRINTS" id="PR00189">
    <property type="entry name" value="TRNSTHYRETIN"/>
</dbReference>
<dbReference type="EC" id="4.1.1.97" evidence="6"/>
<dbReference type="EC" id="3.5.2.17" evidence="7"/>
<keyword evidence="11" id="KW-0456">Lyase</keyword>
<evidence type="ECO:0000259" key="15">
    <source>
        <dbReference type="Pfam" id="PF00576"/>
    </source>
</evidence>
<dbReference type="Proteomes" id="UP001515480">
    <property type="component" value="Unassembled WGS sequence"/>
</dbReference>
<evidence type="ECO:0000256" key="2">
    <source>
        <dbReference type="ARBA" id="ARBA00001163"/>
    </source>
</evidence>
<evidence type="ECO:0000256" key="4">
    <source>
        <dbReference type="ARBA" id="ARBA00004754"/>
    </source>
</evidence>
<keyword evidence="8" id="KW-0659">Purine metabolism</keyword>
<feature type="binding site" evidence="14">
    <location>
        <position position="287"/>
    </location>
    <ligand>
        <name>substrate</name>
    </ligand>
</feature>
<dbReference type="Pfam" id="PF09349">
    <property type="entry name" value="OHCU_decarbox"/>
    <property type="match status" value="1"/>
</dbReference>
<evidence type="ECO:0000313" key="18">
    <source>
        <dbReference type="Proteomes" id="UP001515480"/>
    </source>
</evidence>
<gene>
    <name evidence="17" type="ORF">AB1Y20_014783</name>
</gene>
<evidence type="ECO:0000256" key="3">
    <source>
        <dbReference type="ARBA" id="ARBA00002506"/>
    </source>
</evidence>
<dbReference type="GO" id="GO:0019628">
    <property type="term" value="P:urate catabolic process"/>
    <property type="evidence" value="ECO:0007669"/>
    <property type="project" value="TreeGrafter"/>
</dbReference>
<feature type="domain" description="Transthyretin/hydroxyisourate hydrolase" evidence="15">
    <location>
        <begin position="174"/>
        <end position="289"/>
    </location>
</feature>
<comment type="similarity">
    <text evidence="5">Belongs to the OHCU decarboxylase family.</text>
</comment>
<feature type="domain" description="Oxo-4-hydroxy-4-carboxy-5-ureidoimidazoline decarboxylase" evidence="16">
    <location>
        <begin position="8"/>
        <end position="163"/>
    </location>
</feature>
<evidence type="ECO:0000256" key="6">
    <source>
        <dbReference type="ARBA" id="ARBA00012257"/>
    </source>
</evidence>
<dbReference type="Gene3D" id="1.10.3330.10">
    <property type="entry name" value="Oxo-4-hydroxy-4-carboxy-5-ureidoimidazoline decarboxylase"/>
    <property type="match status" value="1"/>
</dbReference>
<sequence length="290" mass="31526">MRTAELCALPLESFLAKVGGVYEKSPWIAEKVYGRGPFASLTSLAEALRQIVDDSSPEEQVALLCAHPDLAGKAALAGELTAESTSEQRRAGLGSLSAPELARFTAMNEAYRAKFRFPFILAVRHASKRTILRAFAARLEHSAAEEQAEAVRQVHKIAWMRLRELLEPEPTGKLTCHVLDTARGVPAAGMLLSLRRQGEGEGEAWELLGEFETNADGRLGGAAVEGARLLPGTYEWTFDVGDYFAAAGVPTAGTPFLQQVPLRFGVDNPEAHYHVPLLCSPWSYSTYRGS</sequence>
<dbReference type="CDD" id="cd05822">
    <property type="entry name" value="TLP_HIUase"/>
    <property type="match status" value="1"/>
</dbReference>